<comment type="caution">
    <text evidence="1">The sequence shown here is derived from an EMBL/GenBank/DDBJ whole genome shotgun (WGS) entry which is preliminary data.</text>
</comment>
<feature type="non-terminal residue" evidence="1">
    <location>
        <position position="1"/>
    </location>
</feature>
<sequence>TVFAQVIGRSENQLHAATTQASCIFLYKGVLVRRSALFKRMPELHIPENTVASVRTENCLVVQTNDHKYDLSKALLLISAGIEAWRLPDFVVCDALGAPHSDTISRGPSYTRSGTASDFCPILSISSNRSTLLAKYRNTPSRPHPPRSRQNPLFVPEGVLLSVKEPRRKSPYTLSSLDEHDEAMCAANTERLSSVWSATENSALR</sequence>
<evidence type="ECO:0000313" key="1">
    <source>
        <dbReference type="EMBL" id="THH16748.1"/>
    </source>
</evidence>
<evidence type="ECO:0000313" key="2">
    <source>
        <dbReference type="Proteomes" id="UP000310158"/>
    </source>
</evidence>
<name>A0A4S4LXW3_9AGAM</name>
<dbReference type="EMBL" id="SGPL01000144">
    <property type="protein sequence ID" value="THH16748.1"/>
    <property type="molecule type" value="Genomic_DNA"/>
</dbReference>
<keyword evidence="2" id="KW-1185">Reference proteome</keyword>
<dbReference type="OrthoDB" id="3036049at2759"/>
<organism evidence="1 2">
    <name type="scientific">Bondarzewia mesenterica</name>
    <dbReference type="NCBI Taxonomy" id="1095465"/>
    <lineage>
        <taxon>Eukaryota</taxon>
        <taxon>Fungi</taxon>
        <taxon>Dikarya</taxon>
        <taxon>Basidiomycota</taxon>
        <taxon>Agaricomycotina</taxon>
        <taxon>Agaricomycetes</taxon>
        <taxon>Russulales</taxon>
        <taxon>Bondarzewiaceae</taxon>
        <taxon>Bondarzewia</taxon>
    </lineage>
</organism>
<dbReference type="AlphaFoldDB" id="A0A4S4LXW3"/>
<dbReference type="Proteomes" id="UP000310158">
    <property type="component" value="Unassembled WGS sequence"/>
</dbReference>
<gene>
    <name evidence="1" type="ORF">EW146_g3937</name>
</gene>
<protein>
    <submittedName>
        <fullName evidence="1">Uncharacterized protein</fullName>
    </submittedName>
</protein>
<proteinExistence type="predicted"/>
<accession>A0A4S4LXW3</accession>
<reference evidence="1 2" key="1">
    <citation type="submission" date="2019-02" db="EMBL/GenBank/DDBJ databases">
        <title>Genome sequencing of the rare red list fungi Bondarzewia mesenterica.</title>
        <authorList>
            <person name="Buettner E."/>
            <person name="Kellner H."/>
        </authorList>
    </citation>
    <scope>NUCLEOTIDE SEQUENCE [LARGE SCALE GENOMIC DNA]</scope>
    <source>
        <strain evidence="1 2">DSM 108281</strain>
    </source>
</reference>